<dbReference type="InterPro" id="IPR051258">
    <property type="entry name" value="Diverse_Substrate_Transporter"/>
</dbReference>
<feature type="domain" description="EamA" evidence="8">
    <location>
        <begin position="4"/>
        <end position="136"/>
    </location>
</feature>
<evidence type="ECO:0000259" key="8">
    <source>
        <dbReference type="Pfam" id="PF00892"/>
    </source>
</evidence>
<name>A0A841Q987_9BACI</name>
<keyword evidence="3" id="KW-1003">Cell membrane</keyword>
<feature type="transmembrane region" description="Helical" evidence="7">
    <location>
        <begin position="269"/>
        <end position="287"/>
    </location>
</feature>
<feature type="transmembrane region" description="Helical" evidence="7">
    <location>
        <begin position="149"/>
        <end position="169"/>
    </location>
</feature>
<feature type="domain" description="EamA" evidence="8">
    <location>
        <begin position="151"/>
        <end position="287"/>
    </location>
</feature>
<dbReference type="RefSeq" id="WP_174497236.1">
    <property type="nucleotide sequence ID" value="NZ_CADDWK010000013.1"/>
</dbReference>
<proteinExistence type="inferred from homology"/>
<evidence type="ECO:0000256" key="5">
    <source>
        <dbReference type="ARBA" id="ARBA00022989"/>
    </source>
</evidence>
<dbReference type="Pfam" id="PF00892">
    <property type="entry name" value="EamA"/>
    <property type="match status" value="2"/>
</dbReference>
<keyword evidence="6 7" id="KW-0472">Membrane</keyword>
<feature type="transmembrane region" description="Helical" evidence="7">
    <location>
        <begin position="28"/>
        <end position="46"/>
    </location>
</feature>
<dbReference type="Proteomes" id="UP000581688">
    <property type="component" value="Unassembled WGS sequence"/>
</dbReference>
<feature type="transmembrane region" description="Helical" evidence="7">
    <location>
        <begin position="181"/>
        <end position="203"/>
    </location>
</feature>
<organism evidence="9 10">
    <name type="scientific">Salirhabdus euzebyi</name>
    <dbReference type="NCBI Taxonomy" id="394506"/>
    <lineage>
        <taxon>Bacteria</taxon>
        <taxon>Bacillati</taxon>
        <taxon>Bacillota</taxon>
        <taxon>Bacilli</taxon>
        <taxon>Bacillales</taxon>
        <taxon>Bacillaceae</taxon>
        <taxon>Salirhabdus</taxon>
    </lineage>
</organism>
<dbReference type="Gene3D" id="1.10.3730.20">
    <property type="match status" value="1"/>
</dbReference>
<sequence length="309" mass="34517">MFKSYVLLLITVIIFAGNLLVGRAINDLPAFTITFFRCFIALLIILPFGIKQLKAKRELFKKEWKPLIGMGFTGIILFNLLVYSSLVYTTSTNAAIVETTAPIFTIIIGALFLKERLNKLQYFGMVLSLTGAIWVITKGSWQVITGLQFNIGDIIMLVAMLMWSIYSILVKEHNSKYPAYGGLTIMLSLAVVVLFPFALVEWLRGIESLFTLEKILGLLYLGIFPSIIALMFWNKGVQDIGPSRASIFLNLLPVFTIIGAVLFLGEKVIWAQLFGGFLVITGVILSTRGKGKRKDVMQEEKLTDKSIKV</sequence>
<keyword evidence="10" id="KW-1185">Reference proteome</keyword>
<dbReference type="PANTHER" id="PTHR42920">
    <property type="entry name" value="OS03G0707200 PROTEIN-RELATED"/>
    <property type="match status" value="1"/>
</dbReference>
<feature type="transmembrane region" description="Helical" evidence="7">
    <location>
        <begin position="94"/>
        <end position="113"/>
    </location>
</feature>
<feature type="transmembrane region" description="Helical" evidence="7">
    <location>
        <begin position="120"/>
        <end position="137"/>
    </location>
</feature>
<evidence type="ECO:0000256" key="1">
    <source>
        <dbReference type="ARBA" id="ARBA00004651"/>
    </source>
</evidence>
<feature type="transmembrane region" description="Helical" evidence="7">
    <location>
        <begin position="5"/>
        <end position="22"/>
    </location>
</feature>
<keyword evidence="5 7" id="KW-1133">Transmembrane helix</keyword>
<dbReference type="AlphaFoldDB" id="A0A841Q987"/>
<protein>
    <submittedName>
        <fullName evidence="9">Drug/metabolite transporter (DMT)-like permease</fullName>
    </submittedName>
</protein>
<feature type="transmembrane region" description="Helical" evidence="7">
    <location>
        <begin position="67"/>
        <end position="88"/>
    </location>
</feature>
<evidence type="ECO:0000256" key="6">
    <source>
        <dbReference type="ARBA" id="ARBA00023136"/>
    </source>
</evidence>
<feature type="transmembrane region" description="Helical" evidence="7">
    <location>
        <begin position="245"/>
        <end position="263"/>
    </location>
</feature>
<evidence type="ECO:0000313" key="10">
    <source>
        <dbReference type="Proteomes" id="UP000581688"/>
    </source>
</evidence>
<dbReference type="EMBL" id="JACHGH010000013">
    <property type="protein sequence ID" value="MBB6454956.1"/>
    <property type="molecule type" value="Genomic_DNA"/>
</dbReference>
<evidence type="ECO:0000256" key="7">
    <source>
        <dbReference type="SAM" id="Phobius"/>
    </source>
</evidence>
<evidence type="ECO:0000313" key="9">
    <source>
        <dbReference type="EMBL" id="MBB6454956.1"/>
    </source>
</evidence>
<dbReference type="InterPro" id="IPR000620">
    <property type="entry name" value="EamA_dom"/>
</dbReference>
<reference evidence="9 10" key="1">
    <citation type="submission" date="2020-08" db="EMBL/GenBank/DDBJ databases">
        <title>Genomic Encyclopedia of Type Strains, Phase IV (KMG-IV): sequencing the most valuable type-strain genomes for metagenomic binning, comparative biology and taxonomic classification.</title>
        <authorList>
            <person name="Goeker M."/>
        </authorList>
    </citation>
    <scope>NUCLEOTIDE SEQUENCE [LARGE SCALE GENOMIC DNA]</scope>
    <source>
        <strain evidence="9 10">DSM 19612</strain>
    </source>
</reference>
<comment type="similarity">
    <text evidence="2">Belongs to the EamA transporter family.</text>
</comment>
<dbReference type="SUPFAM" id="SSF103481">
    <property type="entry name" value="Multidrug resistance efflux transporter EmrE"/>
    <property type="match status" value="2"/>
</dbReference>
<dbReference type="PANTHER" id="PTHR42920:SF11">
    <property type="entry name" value="INNER MEMBRANE PROTEIN YTFF"/>
    <property type="match status" value="1"/>
</dbReference>
<comment type="caution">
    <text evidence="9">The sequence shown here is derived from an EMBL/GenBank/DDBJ whole genome shotgun (WGS) entry which is preliminary data.</text>
</comment>
<dbReference type="InterPro" id="IPR037185">
    <property type="entry name" value="EmrE-like"/>
</dbReference>
<evidence type="ECO:0000256" key="3">
    <source>
        <dbReference type="ARBA" id="ARBA00022475"/>
    </source>
</evidence>
<feature type="transmembrane region" description="Helical" evidence="7">
    <location>
        <begin position="215"/>
        <end position="233"/>
    </location>
</feature>
<dbReference type="GO" id="GO:0005886">
    <property type="term" value="C:plasma membrane"/>
    <property type="evidence" value="ECO:0007669"/>
    <property type="project" value="UniProtKB-SubCell"/>
</dbReference>
<evidence type="ECO:0000256" key="4">
    <source>
        <dbReference type="ARBA" id="ARBA00022692"/>
    </source>
</evidence>
<gene>
    <name evidence="9" type="ORF">HNQ94_003445</name>
</gene>
<evidence type="ECO:0000256" key="2">
    <source>
        <dbReference type="ARBA" id="ARBA00007362"/>
    </source>
</evidence>
<accession>A0A841Q987</accession>
<comment type="subcellular location">
    <subcellularLocation>
        <location evidence="1">Cell membrane</location>
        <topology evidence="1">Multi-pass membrane protein</topology>
    </subcellularLocation>
</comment>
<keyword evidence="4 7" id="KW-0812">Transmembrane</keyword>